<dbReference type="Pfam" id="PF00990">
    <property type="entry name" value="GGDEF"/>
    <property type="match status" value="1"/>
</dbReference>
<dbReference type="CDD" id="cd01949">
    <property type="entry name" value="GGDEF"/>
    <property type="match status" value="1"/>
</dbReference>
<dbReference type="InterPro" id="IPR000160">
    <property type="entry name" value="GGDEF_dom"/>
</dbReference>
<dbReference type="InterPro" id="IPR050469">
    <property type="entry name" value="Diguanylate_Cyclase"/>
</dbReference>
<reference evidence="5 6" key="1">
    <citation type="submission" date="2022-02" db="EMBL/GenBank/DDBJ databases">
        <title>Study of halophilic communities from a Mexican lake.</title>
        <authorList>
            <person name="Hernandez-Soto L.M."/>
            <person name="Martinez-Abarca F."/>
            <person name="Ramirez-Saad H.C."/>
            <person name="Aguirre-Garrido J.F."/>
        </authorList>
    </citation>
    <scope>NUCLEOTIDE SEQUENCE [LARGE SCALE GENOMIC DNA]</scope>
    <source>
        <strain evidence="5 6">Hjan13</strain>
    </source>
</reference>
<feature type="transmembrane region" description="Helical" evidence="3">
    <location>
        <begin position="43"/>
        <end position="62"/>
    </location>
</feature>
<dbReference type="RefSeq" id="WP_268901596.1">
    <property type="nucleotide sequence ID" value="NZ_JAKNQT010000002.1"/>
</dbReference>
<dbReference type="Proteomes" id="UP001321125">
    <property type="component" value="Unassembled WGS sequence"/>
</dbReference>
<keyword evidence="5" id="KW-0808">Transferase</keyword>
<sequence>MVNDVLLKDVEDELGRGAWRLRFADHVEAHFEADTQRQRSRNMVVAGLIAAFIYNLFLINDFSFRPDAFTTAVALRAGVMLPVGLTILWWVYRGVSPRTREFLMASTVICATLISCMILVSSTARYSYLDVFSFGLILVVGNIVYSLRFGYALASSVLSVLIIVAFVVNYAPMPLEIKRLAIFTLLANGAFTLVANYRLERSERLAYLHVLREKLRAGHYLKNNEMLSQLSLTDPLTNLANRRQLDMEFATRWREAVDKNAWLGLMVIDIDHFKAYNDRYGHLQGDDCLRQVARAMQLNSRSADLVVRFGGEEFVVLMAEASPEAAEPAAERIRRGVEALQIANAGVSPQAVVTVSVGVAVLPPEANMTADDILSHADQALYQAKRRGRNRIWVANPVDLPNADDAAGDLCRSAR</sequence>
<evidence type="ECO:0000313" key="5">
    <source>
        <dbReference type="EMBL" id="MCZ0927096.1"/>
    </source>
</evidence>
<dbReference type="SMART" id="SM00267">
    <property type="entry name" value="GGDEF"/>
    <property type="match status" value="1"/>
</dbReference>
<feature type="transmembrane region" description="Helical" evidence="3">
    <location>
        <begin position="68"/>
        <end position="90"/>
    </location>
</feature>
<dbReference type="SUPFAM" id="SSF55073">
    <property type="entry name" value="Nucleotide cyclase"/>
    <property type="match status" value="1"/>
</dbReference>
<dbReference type="GO" id="GO:0052621">
    <property type="term" value="F:diguanylate cyclase activity"/>
    <property type="evidence" value="ECO:0007669"/>
    <property type="project" value="UniProtKB-EC"/>
</dbReference>
<keyword evidence="5" id="KW-0548">Nucleotidyltransferase</keyword>
<keyword evidence="3" id="KW-0472">Membrane</keyword>
<feature type="transmembrane region" description="Helical" evidence="3">
    <location>
        <begin position="152"/>
        <end position="171"/>
    </location>
</feature>
<evidence type="ECO:0000313" key="6">
    <source>
        <dbReference type="Proteomes" id="UP001321125"/>
    </source>
</evidence>
<organism evidence="5 6">
    <name type="scientific">Vreelandella janggokensis</name>
    <dbReference type="NCBI Taxonomy" id="370767"/>
    <lineage>
        <taxon>Bacteria</taxon>
        <taxon>Pseudomonadati</taxon>
        <taxon>Pseudomonadota</taxon>
        <taxon>Gammaproteobacteria</taxon>
        <taxon>Oceanospirillales</taxon>
        <taxon>Halomonadaceae</taxon>
        <taxon>Vreelandella</taxon>
    </lineage>
</organism>
<dbReference type="InterPro" id="IPR043128">
    <property type="entry name" value="Rev_trsase/Diguanyl_cyclase"/>
</dbReference>
<comment type="catalytic activity">
    <reaction evidence="2">
        <text>2 GTP = 3',3'-c-di-GMP + 2 diphosphate</text>
        <dbReference type="Rhea" id="RHEA:24898"/>
        <dbReference type="ChEBI" id="CHEBI:33019"/>
        <dbReference type="ChEBI" id="CHEBI:37565"/>
        <dbReference type="ChEBI" id="CHEBI:58805"/>
        <dbReference type="EC" id="2.7.7.65"/>
    </reaction>
</comment>
<keyword evidence="6" id="KW-1185">Reference proteome</keyword>
<feature type="transmembrane region" description="Helical" evidence="3">
    <location>
        <begin position="102"/>
        <end position="120"/>
    </location>
</feature>
<proteinExistence type="predicted"/>
<name>A0ABT4ITX2_9GAMM</name>
<keyword evidence="3" id="KW-1133">Transmembrane helix</keyword>
<keyword evidence="3" id="KW-0812">Transmembrane</keyword>
<dbReference type="PANTHER" id="PTHR45138">
    <property type="entry name" value="REGULATORY COMPONENTS OF SENSORY TRANSDUCTION SYSTEM"/>
    <property type="match status" value="1"/>
</dbReference>
<evidence type="ECO:0000256" key="3">
    <source>
        <dbReference type="SAM" id="Phobius"/>
    </source>
</evidence>
<dbReference type="EC" id="2.7.7.65" evidence="1"/>
<dbReference type="PROSITE" id="PS50887">
    <property type="entry name" value="GGDEF"/>
    <property type="match status" value="1"/>
</dbReference>
<dbReference type="PANTHER" id="PTHR45138:SF9">
    <property type="entry name" value="DIGUANYLATE CYCLASE DGCM-RELATED"/>
    <property type="match status" value="1"/>
</dbReference>
<evidence type="ECO:0000256" key="2">
    <source>
        <dbReference type="ARBA" id="ARBA00034247"/>
    </source>
</evidence>
<accession>A0ABT4ITX2</accession>
<dbReference type="InterPro" id="IPR029787">
    <property type="entry name" value="Nucleotide_cyclase"/>
</dbReference>
<dbReference type="EMBL" id="JAKNQU010000003">
    <property type="protein sequence ID" value="MCZ0927096.1"/>
    <property type="molecule type" value="Genomic_DNA"/>
</dbReference>
<dbReference type="Gene3D" id="3.30.70.270">
    <property type="match status" value="1"/>
</dbReference>
<feature type="transmembrane region" description="Helical" evidence="3">
    <location>
        <begin position="126"/>
        <end position="145"/>
    </location>
</feature>
<protein>
    <recommendedName>
        <fullName evidence="1">diguanylate cyclase</fullName>
        <ecNumber evidence="1">2.7.7.65</ecNumber>
    </recommendedName>
</protein>
<comment type="caution">
    <text evidence="5">The sequence shown here is derived from an EMBL/GenBank/DDBJ whole genome shotgun (WGS) entry which is preliminary data.</text>
</comment>
<gene>
    <name evidence="5" type="ORF">L0635_08400</name>
</gene>
<dbReference type="NCBIfam" id="TIGR00254">
    <property type="entry name" value="GGDEF"/>
    <property type="match status" value="1"/>
</dbReference>
<evidence type="ECO:0000259" key="4">
    <source>
        <dbReference type="PROSITE" id="PS50887"/>
    </source>
</evidence>
<feature type="domain" description="GGDEF" evidence="4">
    <location>
        <begin position="261"/>
        <end position="397"/>
    </location>
</feature>
<evidence type="ECO:0000256" key="1">
    <source>
        <dbReference type="ARBA" id="ARBA00012528"/>
    </source>
</evidence>